<dbReference type="CDD" id="cd21631">
    <property type="entry name" value="RHH_CopG_NikR-like"/>
    <property type="match status" value="1"/>
</dbReference>
<evidence type="ECO:0000313" key="2">
    <source>
        <dbReference type="Proteomes" id="UP000582974"/>
    </source>
</evidence>
<accession>A0A838AGU3</accession>
<name>A0A838AGU3_9PSEU</name>
<dbReference type="GO" id="GO:0006355">
    <property type="term" value="P:regulation of DNA-templated transcription"/>
    <property type="evidence" value="ECO:0007669"/>
    <property type="project" value="InterPro"/>
</dbReference>
<evidence type="ECO:0000313" key="1">
    <source>
        <dbReference type="EMBL" id="MBA0128307.1"/>
    </source>
</evidence>
<comment type="caution">
    <text evidence="1">The sequence shown here is derived from an EMBL/GenBank/DDBJ whole genome shotgun (WGS) entry which is preliminary data.</text>
</comment>
<proteinExistence type="predicted"/>
<keyword evidence="2" id="KW-1185">Reference proteome</keyword>
<protein>
    <submittedName>
        <fullName evidence="1">Ribbon-helix-helix protein, CopG family</fullName>
    </submittedName>
</protein>
<dbReference type="EMBL" id="JACCKD010000012">
    <property type="protein sequence ID" value="MBA0128307.1"/>
    <property type="molecule type" value="Genomic_DNA"/>
</dbReference>
<reference evidence="1 2" key="1">
    <citation type="submission" date="2020-07" db="EMBL/GenBank/DDBJ databases">
        <title>Genome of Haloechinothrix sp.</title>
        <authorList>
            <person name="Tang S.-K."/>
            <person name="Yang L."/>
            <person name="Zhu W.-Y."/>
        </authorList>
    </citation>
    <scope>NUCLEOTIDE SEQUENCE [LARGE SCALE GENOMIC DNA]</scope>
    <source>
        <strain evidence="1 2">YIM 98757</strain>
    </source>
</reference>
<gene>
    <name evidence="1" type="ORF">H0B56_22405</name>
</gene>
<dbReference type="RefSeq" id="WP_180895111.1">
    <property type="nucleotide sequence ID" value="NZ_JACCKD010000012.1"/>
</dbReference>
<organism evidence="1 2">
    <name type="scientific">Haloechinothrix aidingensis</name>
    <dbReference type="NCBI Taxonomy" id="2752311"/>
    <lineage>
        <taxon>Bacteria</taxon>
        <taxon>Bacillati</taxon>
        <taxon>Actinomycetota</taxon>
        <taxon>Actinomycetes</taxon>
        <taxon>Pseudonocardiales</taxon>
        <taxon>Pseudonocardiaceae</taxon>
        <taxon>Haloechinothrix</taxon>
    </lineage>
</organism>
<dbReference type="Proteomes" id="UP000582974">
    <property type="component" value="Unassembled WGS sequence"/>
</dbReference>
<dbReference type="AlphaFoldDB" id="A0A838AGU3"/>
<sequence length="76" mass="8576">MSQVTIYLDSETEARLERAVRESGLSRSRWIANLIREQVDTAWPESFRHLLGGGEEFPGLDEIRSGMGEDLPRGSL</sequence>